<dbReference type="Proteomes" id="UP000271339">
    <property type="component" value="Unassembled WGS sequence"/>
</dbReference>
<sequence>MVHLSDTLFCLFRNIMKKKSIHKDLLTLIPLICSGVLCIVLIVLLWNKLDNDPEFIKQLAKFTIYFISINGFISTILLLYLLANGVNLAENRNNSIEHNKVSQKMSNFQEIIELLLQSDIWASGLKEYIDDEFEGLTFFEVKEFYKGKSKLAIEFLQEDQNFLETENLYLELKSLMMVNPKDKKTIARPNSGRAYGREIVEKWFLHKCGSGLWYYFGYNFGAFKKALDLSKIPDNHAERIVLLAVQIDKDVFEDSSFNEIFLAKLGDYMNKMVIPNLYQIVDSSASNTSPLTRYLKTIFILFASFGVILPLAFHIFKLPTQVIAICLGIIIGVLFYIATSFYQFLDGDNDS</sequence>
<dbReference type="AlphaFoldDB" id="A0A3L9YEV7"/>
<dbReference type="EMBL" id="REFC01000013">
    <property type="protein sequence ID" value="RMA58924.1"/>
    <property type="molecule type" value="Genomic_DNA"/>
</dbReference>
<protein>
    <submittedName>
        <fullName evidence="2">Uncharacterized protein</fullName>
    </submittedName>
</protein>
<feature type="transmembrane region" description="Helical" evidence="1">
    <location>
        <begin position="25"/>
        <end position="46"/>
    </location>
</feature>
<evidence type="ECO:0000256" key="1">
    <source>
        <dbReference type="SAM" id="Phobius"/>
    </source>
</evidence>
<accession>A0A3L9YEV7</accession>
<keyword evidence="1" id="KW-0472">Membrane</keyword>
<evidence type="ECO:0000313" key="3">
    <source>
        <dbReference type="Proteomes" id="UP000271339"/>
    </source>
</evidence>
<keyword evidence="3" id="KW-1185">Reference proteome</keyword>
<name>A0A3L9YEV7_9FLAO</name>
<comment type="caution">
    <text evidence="2">The sequence shown here is derived from an EMBL/GenBank/DDBJ whole genome shotgun (WGS) entry which is preliminary data.</text>
</comment>
<gene>
    <name evidence="2" type="ORF">BXY75_2306</name>
</gene>
<reference evidence="2 3" key="1">
    <citation type="submission" date="2018-10" db="EMBL/GenBank/DDBJ databases">
        <title>Genomic Encyclopedia of Archaeal and Bacterial Type Strains, Phase II (KMG-II): from individual species to whole genera.</title>
        <authorList>
            <person name="Goeker M."/>
        </authorList>
    </citation>
    <scope>NUCLEOTIDE SEQUENCE [LARGE SCALE GENOMIC DNA]</scope>
    <source>
        <strain evidence="2 3">DSM 23424</strain>
    </source>
</reference>
<proteinExistence type="predicted"/>
<evidence type="ECO:0000313" key="2">
    <source>
        <dbReference type="EMBL" id="RMA58924.1"/>
    </source>
</evidence>
<feature type="transmembrane region" description="Helical" evidence="1">
    <location>
        <begin position="62"/>
        <end position="83"/>
    </location>
</feature>
<keyword evidence="1" id="KW-1133">Transmembrane helix</keyword>
<feature type="transmembrane region" description="Helical" evidence="1">
    <location>
        <begin position="298"/>
        <end position="316"/>
    </location>
</feature>
<keyword evidence="1" id="KW-0812">Transmembrane</keyword>
<feature type="transmembrane region" description="Helical" evidence="1">
    <location>
        <begin position="322"/>
        <end position="345"/>
    </location>
</feature>
<organism evidence="2 3">
    <name type="scientific">Ulvibacter antarcticus</name>
    <dbReference type="NCBI Taxonomy" id="442714"/>
    <lineage>
        <taxon>Bacteria</taxon>
        <taxon>Pseudomonadati</taxon>
        <taxon>Bacteroidota</taxon>
        <taxon>Flavobacteriia</taxon>
        <taxon>Flavobacteriales</taxon>
        <taxon>Flavobacteriaceae</taxon>
        <taxon>Ulvibacter</taxon>
    </lineage>
</organism>